<dbReference type="PANTHER" id="PTHR43085">
    <property type="entry name" value="HEXOKINASE FAMILY MEMBER"/>
    <property type="match status" value="1"/>
</dbReference>
<keyword evidence="3" id="KW-0418">Kinase</keyword>
<comment type="similarity">
    <text evidence="1">Belongs to the carbohydrate kinase PfkB family.</text>
</comment>
<feature type="region of interest" description="Disordered" evidence="4">
    <location>
        <begin position="199"/>
        <end position="232"/>
    </location>
</feature>
<dbReference type="EMBL" id="BSVA01000001">
    <property type="protein sequence ID" value="GMA93107.1"/>
    <property type="molecule type" value="Genomic_DNA"/>
</dbReference>
<dbReference type="InterPro" id="IPR050306">
    <property type="entry name" value="PfkB_Carbo_kinase"/>
</dbReference>
<evidence type="ECO:0000313" key="6">
    <source>
        <dbReference type="EMBL" id="GMA93107.1"/>
    </source>
</evidence>
<evidence type="ECO:0000313" key="7">
    <source>
        <dbReference type="Proteomes" id="UP001157069"/>
    </source>
</evidence>
<evidence type="ECO:0000256" key="1">
    <source>
        <dbReference type="ARBA" id="ARBA00010688"/>
    </source>
</evidence>
<organism evidence="6 7">
    <name type="scientific">Homoserinibacter gongjuensis</name>
    <dbReference type="NCBI Taxonomy" id="1162968"/>
    <lineage>
        <taxon>Bacteria</taxon>
        <taxon>Bacillati</taxon>
        <taxon>Actinomycetota</taxon>
        <taxon>Actinomycetes</taxon>
        <taxon>Micrococcales</taxon>
        <taxon>Microbacteriaceae</taxon>
        <taxon>Homoserinibacter</taxon>
    </lineage>
</organism>
<dbReference type="PROSITE" id="PS00583">
    <property type="entry name" value="PFKB_KINASES_1"/>
    <property type="match status" value="1"/>
</dbReference>
<keyword evidence="7" id="KW-1185">Reference proteome</keyword>
<dbReference type="InterPro" id="IPR029056">
    <property type="entry name" value="Ribokinase-like"/>
</dbReference>
<evidence type="ECO:0000259" key="5">
    <source>
        <dbReference type="Pfam" id="PF00294"/>
    </source>
</evidence>
<accession>A0ABQ6K2H2</accession>
<comment type="caution">
    <text evidence="6">The sequence shown here is derived from an EMBL/GenBank/DDBJ whole genome shotgun (WGS) entry which is preliminary data.</text>
</comment>
<feature type="domain" description="Carbohydrate kinase PfkB" evidence="5">
    <location>
        <begin position="18"/>
        <end position="197"/>
    </location>
</feature>
<proteinExistence type="inferred from homology"/>
<dbReference type="Proteomes" id="UP001157069">
    <property type="component" value="Unassembled WGS sequence"/>
</dbReference>
<reference evidence="7" key="1">
    <citation type="journal article" date="2019" name="Int. J. Syst. Evol. Microbiol.">
        <title>The Global Catalogue of Microorganisms (GCM) 10K type strain sequencing project: providing services to taxonomists for standard genome sequencing and annotation.</title>
        <authorList>
            <consortium name="The Broad Institute Genomics Platform"/>
            <consortium name="The Broad Institute Genome Sequencing Center for Infectious Disease"/>
            <person name="Wu L."/>
            <person name="Ma J."/>
        </authorList>
    </citation>
    <scope>NUCLEOTIDE SEQUENCE [LARGE SCALE GENOMIC DNA]</scope>
    <source>
        <strain evidence="7">NBRC 108755</strain>
    </source>
</reference>
<dbReference type="Pfam" id="PF00294">
    <property type="entry name" value="PfkB"/>
    <property type="match status" value="1"/>
</dbReference>
<gene>
    <name evidence="6" type="ORF">GCM10025869_36360</name>
</gene>
<dbReference type="InterPro" id="IPR011611">
    <property type="entry name" value="PfkB_dom"/>
</dbReference>
<keyword evidence="2" id="KW-0808">Transferase</keyword>
<sequence length="232" mass="23903">MARVSARVVVIGDALIDELVGDEGTTHQVGGSALNVAVGLSILGVPARLVAMIGDDVDGALIRGHLADFGVELLPTITPLGTGVARSERADGEAHPSFSDSLVGRRIDFDDTQRAAIAEADVVAVSGFPFDAPAQVELLERAVAGRPHVAVDPNPRLGLLRDADAFRRALEGFGGLAQLIKLSDDDIELLWGEPVAEVAPASSPAIPTSSRPRAGRARASASAMHAGASRAS</sequence>
<dbReference type="PANTHER" id="PTHR43085:SF57">
    <property type="entry name" value="CARBOHYDRATE KINASE PFKB DOMAIN-CONTAINING PROTEIN"/>
    <property type="match status" value="1"/>
</dbReference>
<dbReference type="Gene3D" id="3.40.1190.20">
    <property type="match status" value="1"/>
</dbReference>
<dbReference type="SUPFAM" id="SSF53613">
    <property type="entry name" value="Ribokinase-like"/>
    <property type="match status" value="1"/>
</dbReference>
<dbReference type="InterPro" id="IPR002173">
    <property type="entry name" value="Carboh/pur_kinase_PfkB_CS"/>
</dbReference>
<name>A0ABQ6K2H2_9MICO</name>
<evidence type="ECO:0000256" key="2">
    <source>
        <dbReference type="ARBA" id="ARBA00022679"/>
    </source>
</evidence>
<evidence type="ECO:0000256" key="4">
    <source>
        <dbReference type="SAM" id="MobiDB-lite"/>
    </source>
</evidence>
<evidence type="ECO:0000256" key="3">
    <source>
        <dbReference type="ARBA" id="ARBA00022777"/>
    </source>
</evidence>
<protein>
    <recommendedName>
        <fullName evidence="5">Carbohydrate kinase PfkB domain-containing protein</fullName>
    </recommendedName>
</protein>